<sequence length="73" mass="8158">MYTSTIGDHLTSTIDTRDPLDSISSRLFASISSGGVAVWGLVPSLERIYEGRAEREQRTWDKLDKNDGQRETA</sequence>
<dbReference type="EMBL" id="PQXJ01000313">
    <property type="protein sequence ID" value="TGO52806.1"/>
    <property type="molecule type" value="Genomic_DNA"/>
</dbReference>
<proteinExistence type="predicted"/>
<evidence type="ECO:0000313" key="3">
    <source>
        <dbReference type="Proteomes" id="UP000297452"/>
    </source>
</evidence>
<keyword evidence="3" id="KW-1185">Reference proteome</keyword>
<dbReference type="AlphaFoldDB" id="A0A4Z1HUS0"/>
<accession>A0A4Z1HUS0</accession>
<gene>
    <name evidence="2" type="ORF">BOTNAR_0313g00080</name>
</gene>
<evidence type="ECO:0000313" key="2">
    <source>
        <dbReference type="EMBL" id="TGO52806.1"/>
    </source>
</evidence>
<reference evidence="2 3" key="1">
    <citation type="submission" date="2017-12" db="EMBL/GenBank/DDBJ databases">
        <title>Comparative genomics of Botrytis spp.</title>
        <authorList>
            <person name="Valero-Jimenez C.A."/>
            <person name="Tapia P."/>
            <person name="Veloso J."/>
            <person name="Silva-Moreno E."/>
            <person name="Staats M."/>
            <person name="Valdes J.H."/>
            <person name="Van Kan J.A.L."/>
        </authorList>
    </citation>
    <scope>NUCLEOTIDE SEQUENCE [LARGE SCALE GENOMIC DNA]</scope>
    <source>
        <strain evidence="2 3">MUCL2120</strain>
    </source>
</reference>
<feature type="region of interest" description="Disordered" evidence="1">
    <location>
        <begin position="54"/>
        <end position="73"/>
    </location>
</feature>
<protein>
    <submittedName>
        <fullName evidence="2">Uncharacterized protein</fullName>
    </submittedName>
</protein>
<evidence type="ECO:0000256" key="1">
    <source>
        <dbReference type="SAM" id="MobiDB-lite"/>
    </source>
</evidence>
<dbReference type="Proteomes" id="UP000297452">
    <property type="component" value="Unassembled WGS sequence"/>
</dbReference>
<comment type="caution">
    <text evidence="2">The sequence shown here is derived from an EMBL/GenBank/DDBJ whole genome shotgun (WGS) entry which is preliminary data.</text>
</comment>
<organism evidence="2 3">
    <name type="scientific">Botryotinia narcissicola</name>
    <dbReference type="NCBI Taxonomy" id="278944"/>
    <lineage>
        <taxon>Eukaryota</taxon>
        <taxon>Fungi</taxon>
        <taxon>Dikarya</taxon>
        <taxon>Ascomycota</taxon>
        <taxon>Pezizomycotina</taxon>
        <taxon>Leotiomycetes</taxon>
        <taxon>Helotiales</taxon>
        <taxon>Sclerotiniaceae</taxon>
        <taxon>Botryotinia</taxon>
    </lineage>
</organism>
<name>A0A4Z1HUS0_9HELO</name>